<comment type="caution">
    <text evidence="2">The sequence shown here is derived from an EMBL/GenBank/DDBJ whole genome shotgun (WGS) entry which is preliminary data.</text>
</comment>
<evidence type="ECO:0000313" key="3">
    <source>
        <dbReference type="Proteomes" id="UP000076874"/>
    </source>
</evidence>
<gene>
    <name evidence="2" type="ORF">SPI_02370</name>
</gene>
<sequence>MNGAPETAVKTHTTHRPRKRVSPQELRRRRLRYAVDRVWGRLVHLARLGRAGQWVLHQYDIYKPGLDTQPDARDPDKEVPIRGLTTTDGFPVDDCGLIWAGKGPVPDFQDASFWEGKCKELDAKIKEVKAKRVHHCFTPERLRVLESLEQQEDHYFNTVVVEKRQKAEGCHNLVFHSLFELAGLGRPGQWILHNEDLYHPAIDTRPQTRRAEKSIVIHDSVFHGNEKFWYKDGEIPVRFELFWEGEGPQPDFGDSDYWLDKAEDFSGMNNSKYALVKKGLIQPNFTPEELRVLESLEAQDGHLFAEVVRRRRENPNPPVQKTPESRAAAKKLLETKLIVQSLLCHLWDCGLAGKWVLHNSELYVPDYDIGDRHKDEEDPQRHTILKGKSEGLYYYGTSDRAMLPDFDNIEYWEETLADLQTKRREVEAGTVEHHFTPGELIRIQLLEQEEDNALALGSSEAQKENGINAWINNTKEEQPLPPLHPLPSPPSRSRSASLVSSEPAGRGFSSPCGTDGFTGSEHSQVRRDLGTKKRKRSTNIDEDVPPGDTTARSAKRSKSQPRPGPLVAPGRTSRHNLSASLQEVQGPQRIPTTSGLLPSGPLNVRRTTGHLSGKRDTHRTTTKSNTMRERNAVEKGQLRRQRAAGPRAGGHGQRKTRRSLIESSPSELRRSERLVGLPRKDYTWKGLCT</sequence>
<feature type="region of interest" description="Disordered" evidence="1">
    <location>
        <begin position="1"/>
        <end position="24"/>
    </location>
</feature>
<accession>A0A167XYI2</accession>
<dbReference type="AlphaFoldDB" id="A0A167XYI2"/>
<feature type="compositionally biased region" description="Polar residues" evidence="1">
    <location>
        <begin position="575"/>
        <end position="596"/>
    </location>
</feature>
<feature type="compositionally biased region" description="Pro residues" evidence="1">
    <location>
        <begin position="479"/>
        <end position="490"/>
    </location>
</feature>
<feature type="compositionally biased region" description="Basic and acidic residues" evidence="1">
    <location>
        <begin position="626"/>
        <end position="637"/>
    </location>
</feature>
<evidence type="ECO:0000313" key="2">
    <source>
        <dbReference type="EMBL" id="OAA65583.1"/>
    </source>
</evidence>
<organism evidence="2 3">
    <name type="scientific">Niveomyces insectorum RCEF 264</name>
    <dbReference type="NCBI Taxonomy" id="1081102"/>
    <lineage>
        <taxon>Eukaryota</taxon>
        <taxon>Fungi</taxon>
        <taxon>Dikarya</taxon>
        <taxon>Ascomycota</taxon>
        <taxon>Pezizomycotina</taxon>
        <taxon>Sordariomycetes</taxon>
        <taxon>Hypocreomycetidae</taxon>
        <taxon>Hypocreales</taxon>
        <taxon>Cordycipitaceae</taxon>
        <taxon>Niveomyces</taxon>
    </lineage>
</organism>
<protein>
    <submittedName>
        <fullName evidence="2">Uncharacterized protein</fullName>
    </submittedName>
</protein>
<dbReference type="Proteomes" id="UP000076874">
    <property type="component" value="Unassembled WGS sequence"/>
</dbReference>
<evidence type="ECO:0000256" key="1">
    <source>
        <dbReference type="SAM" id="MobiDB-lite"/>
    </source>
</evidence>
<name>A0A167XYI2_9HYPO</name>
<reference evidence="2 3" key="1">
    <citation type="journal article" date="2016" name="Genome Biol. Evol.">
        <title>Divergent and convergent evolution of fungal pathogenicity.</title>
        <authorList>
            <person name="Shang Y."/>
            <person name="Xiao G."/>
            <person name="Zheng P."/>
            <person name="Cen K."/>
            <person name="Zhan S."/>
            <person name="Wang C."/>
        </authorList>
    </citation>
    <scope>NUCLEOTIDE SEQUENCE [LARGE SCALE GENOMIC DNA]</scope>
    <source>
        <strain evidence="2 3">RCEF 264</strain>
    </source>
</reference>
<proteinExistence type="predicted"/>
<dbReference type="OrthoDB" id="5232189at2759"/>
<dbReference type="EMBL" id="AZHD01000003">
    <property type="protein sequence ID" value="OAA65583.1"/>
    <property type="molecule type" value="Genomic_DNA"/>
</dbReference>
<feature type="compositionally biased region" description="Low complexity" evidence="1">
    <location>
        <begin position="491"/>
        <end position="501"/>
    </location>
</feature>
<feature type="region of interest" description="Disordered" evidence="1">
    <location>
        <begin position="475"/>
        <end position="672"/>
    </location>
</feature>
<feature type="compositionally biased region" description="Basic residues" evidence="1">
    <location>
        <begin position="12"/>
        <end position="24"/>
    </location>
</feature>
<keyword evidence="3" id="KW-1185">Reference proteome</keyword>